<evidence type="ECO:0000256" key="6">
    <source>
        <dbReference type="ARBA" id="ARBA00022722"/>
    </source>
</evidence>
<comment type="cofactor">
    <cofactor evidence="1">
        <name>Mn(2+)</name>
        <dbReference type="ChEBI" id="CHEBI:29035"/>
    </cofactor>
</comment>
<keyword evidence="14" id="KW-0238">DNA-binding</keyword>
<dbReference type="Proteomes" id="UP000321291">
    <property type="component" value="Chromosome"/>
</dbReference>
<evidence type="ECO:0000256" key="18">
    <source>
        <dbReference type="ARBA" id="ARBA00023268"/>
    </source>
</evidence>
<dbReference type="SUPFAM" id="SSF50249">
    <property type="entry name" value="Nucleic acid-binding proteins"/>
    <property type="match status" value="1"/>
</dbReference>
<dbReference type="GO" id="GO:0004527">
    <property type="term" value="F:exonuclease activity"/>
    <property type="evidence" value="ECO:0007669"/>
    <property type="project" value="UniProtKB-KW"/>
</dbReference>
<dbReference type="Gene3D" id="3.90.920.10">
    <property type="entry name" value="DNA primase, PRIM domain"/>
    <property type="match status" value="1"/>
</dbReference>
<dbReference type="PANTHER" id="PTHR42705:SF2">
    <property type="entry name" value="BIFUNCTIONAL NON-HOMOLOGOUS END JOINING PROTEIN LIGD"/>
    <property type="match status" value="1"/>
</dbReference>
<keyword evidence="10" id="KW-0378">Hydrolase</keyword>
<evidence type="ECO:0000313" key="23">
    <source>
        <dbReference type="EMBL" id="QEC73623.1"/>
    </source>
</evidence>
<dbReference type="NCBIfam" id="TIGR02776">
    <property type="entry name" value="NHEJ_ligase_prk"/>
    <property type="match status" value="1"/>
</dbReference>
<dbReference type="PROSITE" id="PS00333">
    <property type="entry name" value="DNA_LIGASE_A2"/>
    <property type="match status" value="1"/>
</dbReference>
<comment type="catalytic activity">
    <reaction evidence="20">
        <text>ATP + (deoxyribonucleotide)n-3'-hydroxyl + 5'-phospho-(deoxyribonucleotide)m = (deoxyribonucleotide)n+m + AMP + diphosphate.</text>
        <dbReference type="EC" id="6.5.1.1"/>
    </reaction>
</comment>
<dbReference type="GO" id="GO:0003677">
    <property type="term" value="F:DNA binding"/>
    <property type="evidence" value="ECO:0007669"/>
    <property type="project" value="UniProtKB-KW"/>
</dbReference>
<dbReference type="Gene3D" id="3.30.470.30">
    <property type="entry name" value="DNA ligase/mRNA capping enzyme"/>
    <property type="match status" value="1"/>
</dbReference>
<evidence type="ECO:0000256" key="10">
    <source>
        <dbReference type="ARBA" id="ARBA00022801"/>
    </source>
</evidence>
<keyword evidence="12" id="KW-0067">ATP-binding</keyword>
<evidence type="ECO:0000256" key="12">
    <source>
        <dbReference type="ARBA" id="ARBA00022840"/>
    </source>
</evidence>
<feature type="compositionally biased region" description="Basic and acidic residues" evidence="21">
    <location>
        <begin position="1"/>
        <end position="23"/>
    </location>
</feature>
<feature type="compositionally biased region" description="Low complexity" evidence="21">
    <location>
        <begin position="239"/>
        <end position="249"/>
    </location>
</feature>
<dbReference type="SUPFAM" id="SSF56091">
    <property type="entry name" value="DNA ligase/mRNA capping enzyme, catalytic domain"/>
    <property type="match status" value="1"/>
</dbReference>
<keyword evidence="18" id="KW-0511">Multifunctional enzyme</keyword>
<evidence type="ECO:0000256" key="3">
    <source>
        <dbReference type="ARBA" id="ARBA00022598"/>
    </source>
</evidence>
<evidence type="ECO:0000256" key="15">
    <source>
        <dbReference type="ARBA" id="ARBA00023172"/>
    </source>
</evidence>
<sequence>MPEKNLKKYVEKRHFDQTPEPKGGKGTAAKLHFVIQKHDASRLHYDFRLEMEGVLKSWAVPKGPSLDPAVKRLAMQVEDHPYDYKDFEGIIPKGNYGAGTVIVWDEGTYEPIDGSQAKNKKAMEKSLLAGLKSGDLKFRLFGEKLQGEFALVKTHGGNMAENAWLLIKHKDEAVSKKDLSKLDKSVISGKTIQQMEKAPSETYGKKTSKKATPTKRATEESKKTPKKQAIKKEAKKSTSKSTPKSSPKTNHNSAKSQKGDRETKRHKPKRAKPAEKTPKDEESVAKNLDWRQILKKLPETAMPTKIQPMLATLVDAPFDDPEWNFEIKWDGYRAIAYVELKGKAQPKTSVHIKSRNQKDFEQKYYPIRTSLEKLTETMVLDGELVVVDEAGMPQFGALQNWRSESDGTLLYYVFDLLWYKGKDLRDLPLSIRKAVLEIVLQNQVDTNIRLGYLVKQNGIGFLGSVAELGLEGIVAKKADSIYESGRRSKSWLKIKVELRQEVILIGYTLNHGSSKKFSSLLLGVYKNGKVQYAGKVGTGFSDKDQLTLLKHFKPYIRKTSPLEKAVDVDKPSRFRPNPPGSDVTWLNPRLVGEVSYRERTADGLFRHPSFKGLRPDKDPKEVVLEEKTSTQQLLNETDNTMEISKKVAKKAAKKAVVKQPKAEADIKSKSKRVTSNKKISNITKTKDDLKTAMAPIEGKTGHKTLLNPTEKTQVKTVAGKKLQFTNLDKLYWKKEQIDKRTLINYYYQMAPFILPYLKGRPQSLNRFPDGVTGQNFYQKDVTGKVPDWASLYLYHSEGDKSDKHFLVADGMAALLYMASLGCIEMNPWSSTIKKPENPTWCIIDLDPDKNKKGQKAFEEVITAAQVTHEVLESMGVEGYPKTSGASGIHIYIPLGDKYSYEQSKLFAKLIVTAVHEQLPKFTTLERTVADRQGKMYLDFLQNRPQATIAAPYSVRPKPGATVSMPLDWSEVKTGLKREDFNIHNAVQRVEKIGDLFKPVLGKGIDLKKILAKVK</sequence>
<evidence type="ECO:0000256" key="11">
    <source>
        <dbReference type="ARBA" id="ARBA00022839"/>
    </source>
</evidence>
<dbReference type="Pfam" id="PF04679">
    <property type="entry name" value="DNA_ligase_A_C"/>
    <property type="match status" value="1"/>
</dbReference>
<dbReference type="Pfam" id="PF13298">
    <property type="entry name" value="LigD_N"/>
    <property type="match status" value="1"/>
</dbReference>
<keyword evidence="11" id="KW-0269">Exonuclease</keyword>
<evidence type="ECO:0000256" key="21">
    <source>
        <dbReference type="SAM" id="MobiDB-lite"/>
    </source>
</evidence>
<dbReference type="GO" id="GO:0005524">
    <property type="term" value="F:ATP binding"/>
    <property type="evidence" value="ECO:0007669"/>
    <property type="project" value="UniProtKB-KW"/>
</dbReference>
<organism evidence="23 24">
    <name type="scientific">Arachidicoccus ginsenosidivorans</name>
    <dbReference type="NCBI Taxonomy" id="496057"/>
    <lineage>
        <taxon>Bacteria</taxon>
        <taxon>Pseudomonadati</taxon>
        <taxon>Bacteroidota</taxon>
        <taxon>Chitinophagia</taxon>
        <taxon>Chitinophagales</taxon>
        <taxon>Chitinophagaceae</taxon>
        <taxon>Arachidicoccus</taxon>
    </lineage>
</organism>
<evidence type="ECO:0000256" key="16">
    <source>
        <dbReference type="ARBA" id="ARBA00023204"/>
    </source>
</evidence>
<evidence type="ECO:0000256" key="4">
    <source>
        <dbReference type="ARBA" id="ARBA00022679"/>
    </source>
</evidence>
<dbReference type="InterPro" id="IPR052171">
    <property type="entry name" value="NHEJ_LigD"/>
</dbReference>
<feature type="compositionally biased region" description="Basic and acidic residues" evidence="21">
    <location>
        <begin position="272"/>
        <end position="284"/>
    </location>
</feature>
<dbReference type="Gene3D" id="3.30.1490.70">
    <property type="match status" value="1"/>
</dbReference>
<keyword evidence="13" id="KW-0239">DNA-directed DNA polymerase</keyword>
<reference evidence="23 24" key="1">
    <citation type="journal article" date="2017" name="Int. J. Syst. Evol. Microbiol.">
        <title>Arachidicoccus ginsenosidivorans sp. nov., with ginsenoside-converting activity isolated from ginseng cultivating soil.</title>
        <authorList>
            <person name="Siddiqi M.Z."/>
            <person name="Aslam Z."/>
            <person name="Im W.T."/>
        </authorList>
    </citation>
    <scope>NUCLEOTIDE SEQUENCE [LARGE SCALE GENOMIC DNA]</scope>
    <source>
        <strain evidence="23 24">Gsoil 809</strain>
    </source>
</reference>
<evidence type="ECO:0000259" key="22">
    <source>
        <dbReference type="PROSITE" id="PS50160"/>
    </source>
</evidence>
<keyword evidence="3 23" id="KW-0436">Ligase</keyword>
<dbReference type="Pfam" id="PF21686">
    <property type="entry name" value="LigD_Prim-Pol"/>
    <property type="match status" value="1"/>
</dbReference>
<name>A0A5B8VQU1_9BACT</name>
<dbReference type="Gene3D" id="2.40.50.140">
    <property type="entry name" value="Nucleic acid-binding proteins"/>
    <property type="match status" value="1"/>
</dbReference>
<dbReference type="InterPro" id="IPR014143">
    <property type="entry name" value="NHEJ_ligase_prk"/>
</dbReference>
<keyword evidence="7" id="KW-0479">Metal-binding</keyword>
<dbReference type="InterPro" id="IPR012310">
    <property type="entry name" value="DNA_ligase_ATP-dep_cent"/>
</dbReference>
<evidence type="ECO:0000256" key="13">
    <source>
        <dbReference type="ARBA" id="ARBA00022932"/>
    </source>
</evidence>
<dbReference type="InterPro" id="IPR016059">
    <property type="entry name" value="DNA_ligase_ATP-dep_CS"/>
</dbReference>
<keyword evidence="16" id="KW-0234">DNA repair</keyword>
<dbReference type="InterPro" id="IPR012340">
    <property type="entry name" value="NA-bd_OB-fold"/>
</dbReference>
<dbReference type="AlphaFoldDB" id="A0A5B8VQU1"/>
<keyword evidence="4" id="KW-0808">Transferase</keyword>
<dbReference type="Pfam" id="PF01068">
    <property type="entry name" value="DNA_ligase_A_M"/>
    <property type="match status" value="1"/>
</dbReference>
<dbReference type="InterPro" id="IPR014146">
    <property type="entry name" value="LigD_ligase_dom"/>
</dbReference>
<dbReference type="CDD" id="cd07906">
    <property type="entry name" value="Adenylation_DNA_ligase_LigD_LigC"/>
    <property type="match status" value="1"/>
</dbReference>
<dbReference type="InterPro" id="IPR014144">
    <property type="entry name" value="LigD_PE_domain"/>
</dbReference>
<dbReference type="RefSeq" id="WP_146786376.1">
    <property type="nucleotide sequence ID" value="NZ_CP042434.1"/>
</dbReference>
<evidence type="ECO:0000313" key="24">
    <source>
        <dbReference type="Proteomes" id="UP000321291"/>
    </source>
</evidence>
<proteinExistence type="predicted"/>
<evidence type="ECO:0000256" key="9">
    <source>
        <dbReference type="ARBA" id="ARBA00022763"/>
    </source>
</evidence>
<evidence type="ECO:0000256" key="8">
    <source>
        <dbReference type="ARBA" id="ARBA00022741"/>
    </source>
</evidence>
<feature type="region of interest" description="Disordered" evidence="21">
    <location>
        <begin position="190"/>
        <end position="284"/>
    </location>
</feature>
<dbReference type="GO" id="GO:0003910">
    <property type="term" value="F:DNA ligase (ATP) activity"/>
    <property type="evidence" value="ECO:0007669"/>
    <property type="project" value="UniProtKB-EC"/>
</dbReference>
<evidence type="ECO:0000256" key="1">
    <source>
        <dbReference type="ARBA" id="ARBA00001936"/>
    </source>
</evidence>
<evidence type="ECO:0000256" key="17">
    <source>
        <dbReference type="ARBA" id="ARBA00023211"/>
    </source>
</evidence>
<dbReference type="NCBIfam" id="TIGR02777">
    <property type="entry name" value="LigD_PE_dom"/>
    <property type="match status" value="1"/>
</dbReference>
<dbReference type="EC" id="6.5.1.1" evidence="2"/>
<dbReference type="GO" id="GO:0003887">
    <property type="term" value="F:DNA-directed DNA polymerase activity"/>
    <property type="evidence" value="ECO:0007669"/>
    <property type="project" value="UniProtKB-KW"/>
</dbReference>
<evidence type="ECO:0000256" key="7">
    <source>
        <dbReference type="ARBA" id="ARBA00022723"/>
    </source>
</evidence>
<dbReference type="InterPro" id="IPR014145">
    <property type="entry name" value="LigD_pol_dom"/>
</dbReference>
<dbReference type="OrthoDB" id="9802472at2"/>
<keyword evidence="8" id="KW-0547">Nucleotide-binding</keyword>
<keyword evidence="6" id="KW-0540">Nuclease</keyword>
<keyword evidence="9" id="KW-0227">DNA damage</keyword>
<dbReference type="GO" id="GO:0006310">
    <property type="term" value="P:DNA recombination"/>
    <property type="evidence" value="ECO:0007669"/>
    <property type="project" value="UniProtKB-KW"/>
</dbReference>
<protein>
    <recommendedName>
        <fullName evidence="2">DNA ligase (ATP)</fullName>
        <ecNumber evidence="2">6.5.1.1</ecNumber>
    </recommendedName>
    <alternativeName>
        <fullName evidence="19">NHEJ DNA polymerase</fullName>
    </alternativeName>
</protein>
<feature type="region of interest" description="Disordered" evidence="21">
    <location>
        <begin position="1"/>
        <end position="26"/>
    </location>
</feature>
<keyword evidence="24" id="KW-1185">Reference proteome</keyword>
<keyword evidence="5" id="KW-0548">Nucleotidyltransferase</keyword>
<dbReference type="EMBL" id="CP042434">
    <property type="protein sequence ID" value="QEC73623.1"/>
    <property type="molecule type" value="Genomic_DNA"/>
</dbReference>
<dbReference type="InterPro" id="IPR012309">
    <property type="entry name" value="DNA_ligase_ATP-dep_C"/>
</dbReference>
<accession>A0A5B8VQU1</accession>
<keyword evidence="15" id="KW-0233">DNA recombination</keyword>
<dbReference type="NCBIfam" id="TIGR02778">
    <property type="entry name" value="ligD_pol"/>
    <property type="match status" value="1"/>
</dbReference>
<feature type="domain" description="ATP-dependent DNA ligase family profile" evidence="22">
    <location>
        <begin position="402"/>
        <end position="537"/>
    </location>
</feature>
<dbReference type="PANTHER" id="PTHR42705">
    <property type="entry name" value="BIFUNCTIONAL NON-HOMOLOGOUS END JOINING PROTEIN LIGD"/>
    <property type="match status" value="1"/>
</dbReference>
<evidence type="ECO:0000256" key="20">
    <source>
        <dbReference type="ARBA" id="ARBA00034003"/>
    </source>
</evidence>
<dbReference type="NCBIfam" id="TIGR02779">
    <property type="entry name" value="NHEJ_ligase_lig"/>
    <property type="match status" value="1"/>
</dbReference>
<dbReference type="GO" id="GO:0046872">
    <property type="term" value="F:metal ion binding"/>
    <property type="evidence" value="ECO:0007669"/>
    <property type="project" value="UniProtKB-KW"/>
</dbReference>
<dbReference type="KEGG" id="agi:FSB73_20085"/>
<evidence type="ECO:0000256" key="5">
    <source>
        <dbReference type="ARBA" id="ARBA00022695"/>
    </source>
</evidence>
<gene>
    <name evidence="23" type="primary">ligD</name>
    <name evidence="23" type="ORF">FSB73_20085</name>
</gene>
<dbReference type="PROSITE" id="PS50160">
    <property type="entry name" value="DNA_LIGASE_A3"/>
    <property type="match status" value="1"/>
</dbReference>
<keyword evidence="17" id="KW-0464">Manganese</keyword>
<evidence type="ECO:0000256" key="2">
    <source>
        <dbReference type="ARBA" id="ARBA00012727"/>
    </source>
</evidence>
<dbReference type="CDD" id="cd07971">
    <property type="entry name" value="OBF_DNA_ligase_LigD"/>
    <property type="match status" value="1"/>
</dbReference>
<evidence type="ECO:0000256" key="19">
    <source>
        <dbReference type="ARBA" id="ARBA00029943"/>
    </source>
</evidence>
<dbReference type="GO" id="GO:0006281">
    <property type="term" value="P:DNA repair"/>
    <property type="evidence" value="ECO:0007669"/>
    <property type="project" value="UniProtKB-KW"/>
</dbReference>
<evidence type="ECO:0000256" key="14">
    <source>
        <dbReference type="ARBA" id="ARBA00023125"/>
    </source>
</evidence>